<accession>A0ABQ8TLT1</accession>
<evidence type="ECO:0000313" key="2">
    <source>
        <dbReference type="Proteomes" id="UP001148838"/>
    </source>
</evidence>
<name>A0ABQ8TLT1_PERAM</name>
<reference evidence="1 2" key="1">
    <citation type="journal article" date="2022" name="Allergy">
        <title>Genome assembly and annotation of Periplaneta americana reveal a comprehensive cockroach allergen profile.</title>
        <authorList>
            <person name="Wang L."/>
            <person name="Xiong Q."/>
            <person name="Saelim N."/>
            <person name="Wang L."/>
            <person name="Nong W."/>
            <person name="Wan A.T."/>
            <person name="Shi M."/>
            <person name="Liu X."/>
            <person name="Cao Q."/>
            <person name="Hui J.H.L."/>
            <person name="Sookrung N."/>
            <person name="Leung T.F."/>
            <person name="Tungtrongchitr A."/>
            <person name="Tsui S.K.W."/>
        </authorList>
    </citation>
    <scope>NUCLEOTIDE SEQUENCE [LARGE SCALE GENOMIC DNA]</scope>
    <source>
        <strain evidence="1">PWHHKU_190912</strain>
    </source>
</reference>
<dbReference type="EMBL" id="JAJSOF020000009">
    <property type="protein sequence ID" value="KAJ4446355.1"/>
    <property type="molecule type" value="Genomic_DNA"/>
</dbReference>
<protein>
    <submittedName>
        <fullName evidence="1">Uncharacterized protein</fullName>
    </submittedName>
</protein>
<gene>
    <name evidence="1" type="ORF">ANN_13051</name>
</gene>
<organism evidence="1 2">
    <name type="scientific">Periplaneta americana</name>
    <name type="common">American cockroach</name>
    <name type="synonym">Blatta americana</name>
    <dbReference type="NCBI Taxonomy" id="6978"/>
    <lineage>
        <taxon>Eukaryota</taxon>
        <taxon>Metazoa</taxon>
        <taxon>Ecdysozoa</taxon>
        <taxon>Arthropoda</taxon>
        <taxon>Hexapoda</taxon>
        <taxon>Insecta</taxon>
        <taxon>Pterygota</taxon>
        <taxon>Neoptera</taxon>
        <taxon>Polyneoptera</taxon>
        <taxon>Dictyoptera</taxon>
        <taxon>Blattodea</taxon>
        <taxon>Blattoidea</taxon>
        <taxon>Blattidae</taxon>
        <taxon>Blattinae</taxon>
        <taxon>Periplaneta</taxon>
    </lineage>
</organism>
<evidence type="ECO:0000313" key="1">
    <source>
        <dbReference type="EMBL" id="KAJ4446355.1"/>
    </source>
</evidence>
<sequence length="102" mass="11710">MAGLCDCGNEPPGSLKASKVRLFESNVKSVLLYGSETWKVTKYLTHKLQTFLNRCLRNILGAWWPNVIANTLLRKKMRQKPIDLEIKRRKWCCIGHALIGHC</sequence>
<comment type="caution">
    <text evidence="1">The sequence shown here is derived from an EMBL/GenBank/DDBJ whole genome shotgun (WGS) entry which is preliminary data.</text>
</comment>
<proteinExistence type="predicted"/>
<keyword evidence="2" id="KW-1185">Reference proteome</keyword>
<dbReference type="Proteomes" id="UP001148838">
    <property type="component" value="Unassembled WGS sequence"/>
</dbReference>